<dbReference type="PROSITE" id="PS51257">
    <property type="entry name" value="PROKAR_LIPOPROTEIN"/>
    <property type="match status" value="1"/>
</dbReference>
<feature type="signal peptide" evidence="1">
    <location>
        <begin position="1"/>
        <end position="18"/>
    </location>
</feature>
<dbReference type="Proteomes" id="UP000275385">
    <property type="component" value="Unassembled WGS sequence"/>
</dbReference>
<evidence type="ECO:0000313" key="2">
    <source>
        <dbReference type="EMBL" id="RKU48523.1"/>
    </source>
</evidence>
<dbReference type="EMBL" id="QVQW01000004">
    <property type="protein sequence ID" value="RKU48523.1"/>
    <property type="molecule type" value="Genomic_DNA"/>
</dbReference>
<sequence>MKLSILLSSVLLAQGSLAASSCGWKLDPNDCICMNSVDGHLEKEATATCCKDMGLKNIDNICGADYDSRQTFKDCCKWLNLTSVIGHCR</sequence>
<organism evidence="2 3">
    <name type="scientific">Coniochaeta pulveracea</name>
    <dbReference type="NCBI Taxonomy" id="177199"/>
    <lineage>
        <taxon>Eukaryota</taxon>
        <taxon>Fungi</taxon>
        <taxon>Dikarya</taxon>
        <taxon>Ascomycota</taxon>
        <taxon>Pezizomycotina</taxon>
        <taxon>Sordariomycetes</taxon>
        <taxon>Sordariomycetidae</taxon>
        <taxon>Coniochaetales</taxon>
        <taxon>Coniochaetaceae</taxon>
        <taxon>Coniochaeta</taxon>
    </lineage>
</organism>
<keyword evidence="1" id="KW-0732">Signal</keyword>
<evidence type="ECO:0000313" key="3">
    <source>
        <dbReference type="Proteomes" id="UP000275385"/>
    </source>
</evidence>
<keyword evidence="3" id="KW-1185">Reference proteome</keyword>
<reference evidence="2 3" key="1">
    <citation type="submission" date="2018-08" db="EMBL/GenBank/DDBJ databases">
        <title>Draft genome of the lignicolous fungus Coniochaeta pulveracea.</title>
        <authorList>
            <person name="Borstlap C.J."/>
            <person name="De Witt R.N."/>
            <person name="Botha A."/>
            <person name="Volschenk H."/>
        </authorList>
    </citation>
    <scope>NUCLEOTIDE SEQUENCE [LARGE SCALE GENOMIC DNA]</scope>
    <source>
        <strain evidence="2 3">CAB683</strain>
    </source>
</reference>
<protein>
    <recommendedName>
        <fullName evidence="4">Extracellular membrane protein CFEM domain-containing protein</fullName>
    </recommendedName>
</protein>
<evidence type="ECO:0008006" key="4">
    <source>
        <dbReference type="Google" id="ProtNLM"/>
    </source>
</evidence>
<dbReference type="AlphaFoldDB" id="A0A420YKU9"/>
<evidence type="ECO:0000256" key="1">
    <source>
        <dbReference type="SAM" id="SignalP"/>
    </source>
</evidence>
<gene>
    <name evidence="2" type="ORF">DL546_006778</name>
</gene>
<name>A0A420YKU9_9PEZI</name>
<proteinExistence type="predicted"/>
<accession>A0A420YKU9</accession>
<feature type="chain" id="PRO_5019063081" description="Extracellular membrane protein CFEM domain-containing protein" evidence="1">
    <location>
        <begin position="19"/>
        <end position="89"/>
    </location>
</feature>
<comment type="caution">
    <text evidence="2">The sequence shown here is derived from an EMBL/GenBank/DDBJ whole genome shotgun (WGS) entry which is preliminary data.</text>
</comment>
<dbReference type="OrthoDB" id="4607912at2759"/>